<dbReference type="KEGG" id="blac:94344794"/>
<keyword evidence="11" id="KW-0007">Acetylation</keyword>
<keyword evidence="6 19" id="KW-0227">DNA damage</keyword>
<feature type="region of interest" description="Disordered" evidence="20">
    <location>
        <begin position="566"/>
        <end position="636"/>
    </location>
</feature>
<sequence>MGVTGLLPMLKSVTDMVHVSKYAGKTVGIDVSDWLYKGAYSCPVDLVLGKPTDACGTNYPPFKLLSFNLTPKRAPHLKLLQTHDIKPIVVFDGAPLPSKAHENAIRSRSRAEWHAKAMKLLQERQENQDAQAIFSACARAVHVTNDMVLSLIAVLRRMDIVFYVAPYEADAQLAFLSTHRIVDAVISQDSDCVPYGVRTVLYKLSPDGWACEIKRRSLGANEELSFVGWSEEMFLQLCVLAGCDYCPSVRGVGIMTAYKLVRDFKTPMEVGFEQMALQQLKGPAVPDDYESHFYAAILTYRHQLVFDPRDAKLKMLHPLDISNDILPLVDQGLHFLGDVELRDSVVAAIASGHVHPVTHESYRWKDAAASTLFTEEQATSHSKTSMTRSSTSSESNDILSSHLHRRHYRNSKALDELAFEETMYSAPPAVVRVQYEKPRPSSRSSWTHLDSVLGSSDHIVNFRSPKVSENFQPLAALHDPPAVRRTSGIKTYNLKEFERRPNRDHVKRVRNPTNRRRDGKGSGFEGEVLCRVDQGQVPSLIRSSKYRRDAARDNDVNSLLNEQNARLAQQKRQRITPSPSSPLSSRGSSASSGNPLIRPTLSDCGQQPCFSENSGVLNSQMPRRYDSYKSGNSIVPKPTSHYAFATFAEEKWDRILQDEIEDRHSHQRREEDPVLESSSSDIM</sequence>
<keyword evidence="19" id="KW-0228">DNA excision</keyword>
<evidence type="ECO:0000256" key="1">
    <source>
        <dbReference type="ARBA" id="ARBA00004123"/>
    </source>
</evidence>
<dbReference type="EMBL" id="SHOA02000012">
    <property type="protein sequence ID" value="TDH72610.1"/>
    <property type="molecule type" value="Genomic_DNA"/>
</dbReference>
<dbReference type="GO" id="GO:0003677">
    <property type="term" value="F:DNA binding"/>
    <property type="evidence" value="ECO:0007669"/>
    <property type="project" value="UniProtKB-UniRule"/>
</dbReference>
<dbReference type="GeneID" id="94344794"/>
<evidence type="ECO:0000256" key="9">
    <source>
        <dbReference type="ARBA" id="ARBA00022842"/>
    </source>
</evidence>
<dbReference type="GO" id="GO:0002376">
    <property type="term" value="P:immune system process"/>
    <property type="evidence" value="ECO:0007669"/>
    <property type="project" value="UniProtKB-KW"/>
</dbReference>
<dbReference type="PANTHER" id="PTHR11081:SF8">
    <property type="entry name" value="EXONUCLEASE 1"/>
    <property type="match status" value="1"/>
</dbReference>
<dbReference type="Gene3D" id="1.10.150.20">
    <property type="entry name" value="5' to 3' exonuclease, C-terminal subdomain"/>
    <property type="match status" value="1"/>
</dbReference>
<keyword evidence="9 19" id="KW-0460">Magnesium</keyword>
<feature type="compositionally biased region" description="Basic and acidic residues" evidence="20">
    <location>
        <begin position="661"/>
        <end position="672"/>
    </location>
</feature>
<keyword evidence="12 19" id="KW-0238">DNA-binding</keyword>
<proteinExistence type="inferred from homology"/>
<accession>A0A976NYH0</accession>
<feature type="domain" description="XPG-I" evidence="21">
    <location>
        <begin position="156"/>
        <end position="226"/>
    </location>
</feature>
<dbReference type="CDD" id="cd09857">
    <property type="entry name" value="PIN_EXO1"/>
    <property type="match status" value="1"/>
</dbReference>
<keyword evidence="8 19" id="KW-0269">Exonuclease</keyword>
<keyword evidence="4 19" id="KW-0479">Metal-binding</keyword>
<evidence type="ECO:0000256" key="13">
    <source>
        <dbReference type="ARBA" id="ARBA00023128"/>
    </source>
</evidence>
<dbReference type="CDD" id="cd09901">
    <property type="entry name" value="H3TH_FEN1-like"/>
    <property type="match status" value="1"/>
</dbReference>
<dbReference type="GO" id="GO:0046872">
    <property type="term" value="F:metal ion binding"/>
    <property type="evidence" value="ECO:0007669"/>
    <property type="project" value="UniProtKB-UniRule"/>
</dbReference>
<evidence type="ECO:0000256" key="14">
    <source>
        <dbReference type="ARBA" id="ARBA00023204"/>
    </source>
</evidence>
<feature type="compositionally biased region" description="Basic and acidic residues" evidence="20">
    <location>
        <begin position="493"/>
        <end position="504"/>
    </location>
</feature>
<evidence type="ECO:0000256" key="5">
    <source>
        <dbReference type="ARBA" id="ARBA00022759"/>
    </source>
</evidence>
<dbReference type="InterPro" id="IPR044752">
    <property type="entry name" value="PIN-like_EXO1"/>
</dbReference>
<dbReference type="InterPro" id="IPR006085">
    <property type="entry name" value="XPG_DNA_repair_N"/>
</dbReference>
<feature type="compositionally biased region" description="Low complexity" evidence="20">
    <location>
        <begin position="577"/>
        <end position="592"/>
    </location>
</feature>
<dbReference type="Proteomes" id="UP000294530">
    <property type="component" value="Unassembled WGS sequence"/>
</dbReference>
<keyword evidence="2" id="KW-0597">Phosphoprotein</keyword>
<gene>
    <name evidence="23" type="ORF">CCR75_001018</name>
</gene>
<evidence type="ECO:0000256" key="19">
    <source>
        <dbReference type="RuleBase" id="RU910737"/>
    </source>
</evidence>
<evidence type="ECO:0000256" key="10">
    <source>
        <dbReference type="ARBA" id="ARBA00022859"/>
    </source>
</evidence>
<dbReference type="GO" id="GO:0017108">
    <property type="term" value="F:5'-flap endonuclease activity"/>
    <property type="evidence" value="ECO:0007669"/>
    <property type="project" value="TreeGrafter"/>
</dbReference>
<dbReference type="InterPro" id="IPR029060">
    <property type="entry name" value="PIN-like_dom_sf"/>
</dbReference>
<comment type="subcellular location">
    <subcellularLocation>
        <location evidence="1 19">Nucleus</location>
    </subcellularLocation>
</comment>
<evidence type="ECO:0000256" key="20">
    <source>
        <dbReference type="SAM" id="MobiDB-lite"/>
    </source>
</evidence>
<dbReference type="InterPro" id="IPR006086">
    <property type="entry name" value="XPG-I_dom"/>
</dbReference>
<comment type="subunit">
    <text evidence="18">Interacts with the MLH1-PMS2 heterodimer via MLH1. Interacts with MSH3. Interacts with the MSH2-MSH6 heterodimer via MSH2, and this interaction may increase the processivity of the 5'-&gt;3' exonuclease activity. Interacts with PCNA, and this interaction may both stimulate the cryptic 3'-&gt;5' exonuclease activity and suppress the 5'-&gt;3' exonuclease activity. Interacts with WRN, and this interaction stimulates both the 5'-&gt;3' exonuclease activity and cleavage of 5'-overhanging flap structures. Interacts with RECQL/RECQ1, and this interaction stimulates cleavage of 5'-overhanging flap structures. Interacts with DNA helicase ZGRF1; the interaction is increased following DNA damage induction.</text>
</comment>
<keyword evidence="10" id="KW-0391">Immunity</keyword>
<feature type="region of interest" description="Disordered" evidence="20">
    <location>
        <begin position="375"/>
        <end position="404"/>
    </location>
</feature>
<keyword evidence="14 19" id="KW-0234">DNA repair</keyword>
<evidence type="ECO:0000313" key="23">
    <source>
        <dbReference type="EMBL" id="TDH72610.1"/>
    </source>
</evidence>
<evidence type="ECO:0000256" key="18">
    <source>
        <dbReference type="ARBA" id="ARBA00064664"/>
    </source>
</evidence>
<dbReference type="PANTHER" id="PTHR11081">
    <property type="entry name" value="FLAP ENDONUCLEASE FAMILY MEMBER"/>
    <property type="match status" value="1"/>
</dbReference>
<keyword evidence="5" id="KW-0255">Endonuclease</keyword>
<dbReference type="GO" id="GO:0035312">
    <property type="term" value="F:5'-3' DNA exonuclease activity"/>
    <property type="evidence" value="ECO:0007669"/>
    <property type="project" value="UniProtKB-UniRule"/>
</dbReference>
<dbReference type="EC" id="3.1.-.-" evidence="19"/>
<protein>
    <recommendedName>
        <fullName evidence="19">Exonuclease 1</fullName>
        <ecNumber evidence="19">3.1.-.-</ecNumber>
    </recommendedName>
</protein>
<evidence type="ECO:0000256" key="6">
    <source>
        <dbReference type="ARBA" id="ARBA00022763"/>
    </source>
</evidence>
<name>A0A976NYH0_BRELC</name>
<dbReference type="InterPro" id="IPR006084">
    <property type="entry name" value="XPG/Rad2"/>
</dbReference>
<evidence type="ECO:0000256" key="15">
    <source>
        <dbReference type="ARBA" id="ARBA00023242"/>
    </source>
</evidence>
<evidence type="ECO:0000256" key="11">
    <source>
        <dbReference type="ARBA" id="ARBA00022990"/>
    </source>
</evidence>
<feature type="region of interest" description="Disordered" evidence="20">
    <location>
        <begin position="661"/>
        <end position="683"/>
    </location>
</feature>
<dbReference type="SMART" id="SM00485">
    <property type="entry name" value="XPGN"/>
    <property type="match status" value="1"/>
</dbReference>
<keyword evidence="15 19" id="KW-0539">Nucleus</keyword>
<evidence type="ECO:0000256" key="2">
    <source>
        <dbReference type="ARBA" id="ARBA00022553"/>
    </source>
</evidence>
<evidence type="ECO:0000256" key="16">
    <source>
        <dbReference type="ARBA" id="ARBA00023254"/>
    </source>
</evidence>
<dbReference type="Gene3D" id="3.40.50.1010">
    <property type="entry name" value="5'-nuclease"/>
    <property type="match status" value="1"/>
</dbReference>
<keyword evidence="3 19" id="KW-0540">Nuclease</keyword>
<keyword evidence="7 19" id="KW-0378">Hydrolase</keyword>
<dbReference type="FunFam" id="3.40.50.1010:FF:000111">
    <property type="entry name" value="Exonuclease 1"/>
    <property type="match status" value="1"/>
</dbReference>
<feature type="compositionally biased region" description="Basic residues" evidence="20">
    <location>
        <begin position="505"/>
        <end position="514"/>
    </location>
</feature>
<evidence type="ECO:0000256" key="12">
    <source>
        <dbReference type="ARBA" id="ARBA00023125"/>
    </source>
</evidence>
<keyword evidence="16" id="KW-0469">Meiosis</keyword>
<keyword evidence="13" id="KW-0496">Mitochondrion</keyword>
<feature type="domain" description="XPG N-terminal" evidence="22">
    <location>
        <begin position="1"/>
        <end position="113"/>
    </location>
</feature>
<comment type="similarity">
    <text evidence="19">Belongs to the XPG/RAD2 endonuclease family. EXO1 subfamily.</text>
</comment>
<dbReference type="Pfam" id="PF00867">
    <property type="entry name" value="XPG_I"/>
    <property type="match status" value="1"/>
</dbReference>
<evidence type="ECO:0000313" key="24">
    <source>
        <dbReference type="Proteomes" id="UP000294530"/>
    </source>
</evidence>
<comment type="cofactor">
    <cofactor evidence="19">
        <name>Mg(2+)</name>
        <dbReference type="ChEBI" id="CHEBI:18420"/>
    </cofactor>
    <text evidence="19">Binds 2 magnesium ions per subunit. They probably participate in the reaction catalyzed by the enzyme. May bind an additional third magnesium ion after substrate binding.</text>
</comment>
<keyword evidence="24" id="KW-1185">Reference proteome</keyword>
<dbReference type="GO" id="GO:0005634">
    <property type="term" value="C:nucleus"/>
    <property type="evidence" value="ECO:0007669"/>
    <property type="project" value="UniProtKB-SubCell"/>
</dbReference>
<dbReference type="RefSeq" id="XP_067822109.1">
    <property type="nucleotide sequence ID" value="XM_067959123.1"/>
</dbReference>
<dbReference type="InterPro" id="IPR036279">
    <property type="entry name" value="5-3_exonuclease_C_sf"/>
</dbReference>
<dbReference type="GO" id="GO:0006281">
    <property type="term" value="P:DNA repair"/>
    <property type="evidence" value="ECO:0007669"/>
    <property type="project" value="UniProtKB-UniRule"/>
</dbReference>
<evidence type="ECO:0000256" key="8">
    <source>
        <dbReference type="ARBA" id="ARBA00022839"/>
    </source>
</evidence>
<dbReference type="SUPFAM" id="SSF88723">
    <property type="entry name" value="PIN domain-like"/>
    <property type="match status" value="1"/>
</dbReference>
<evidence type="ECO:0000256" key="17">
    <source>
        <dbReference type="ARBA" id="ARBA00057694"/>
    </source>
</evidence>
<comment type="function">
    <text evidence="17">5'-&gt;3' double-stranded DNA exonuclease which may also possess a cryptic 3'-&gt;5' double-stranded DNA exonuclease activity. Functions in DNA mismatch repair (MMR) to excise mismatch-containing DNA tracts directed by strand breaks located either 5' or 3' to the mismatch. Also exhibits endonuclease activity against 5'-overhanging flap structures similar to those generated by displacement synthesis when DNA polymerase encounters the 5'-end of a downstream Okazaki fragment. Required for somatic hypermutation (SHM) and class switch recombination (CSR) of immunoglobulin genes. Essential for male and female meiosis.</text>
</comment>
<dbReference type="OrthoDB" id="26491at2759"/>
<dbReference type="AlphaFoldDB" id="A0A976NYH0"/>
<feature type="compositionally biased region" description="Polar residues" evidence="20">
    <location>
        <begin position="603"/>
        <end position="621"/>
    </location>
</feature>
<dbReference type="GO" id="GO:0051321">
    <property type="term" value="P:meiotic cell cycle"/>
    <property type="evidence" value="ECO:0007669"/>
    <property type="project" value="UniProtKB-KW"/>
</dbReference>
<evidence type="ECO:0000256" key="3">
    <source>
        <dbReference type="ARBA" id="ARBA00022722"/>
    </source>
</evidence>
<dbReference type="Pfam" id="PF00752">
    <property type="entry name" value="XPG_N"/>
    <property type="match status" value="1"/>
</dbReference>
<dbReference type="SMART" id="SM00279">
    <property type="entry name" value="HhH2"/>
    <property type="match status" value="1"/>
</dbReference>
<evidence type="ECO:0000256" key="4">
    <source>
        <dbReference type="ARBA" id="ARBA00022723"/>
    </source>
</evidence>
<feature type="compositionally biased region" description="Low complexity" evidence="20">
    <location>
        <begin position="379"/>
        <end position="395"/>
    </location>
</feature>
<evidence type="ECO:0000256" key="7">
    <source>
        <dbReference type="ARBA" id="ARBA00022801"/>
    </source>
</evidence>
<dbReference type="SMART" id="SM00484">
    <property type="entry name" value="XPGI"/>
    <property type="match status" value="1"/>
</dbReference>
<dbReference type="SUPFAM" id="SSF47807">
    <property type="entry name" value="5' to 3' exonuclease, C-terminal subdomain"/>
    <property type="match status" value="1"/>
</dbReference>
<evidence type="ECO:0000259" key="22">
    <source>
        <dbReference type="SMART" id="SM00485"/>
    </source>
</evidence>
<reference evidence="23 24" key="1">
    <citation type="journal article" date="2021" name="Genome Biol.">
        <title>AFLAP: assembly-free linkage analysis pipeline using k-mers from genome sequencing data.</title>
        <authorList>
            <person name="Fletcher K."/>
            <person name="Zhang L."/>
            <person name="Gil J."/>
            <person name="Han R."/>
            <person name="Cavanaugh K."/>
            <person name="Michelmore R."/>
        </authorList>
    </citation>
    <scope>NUCLEOTIDE SEQUENCE [LARGE SCALE GENOMIC DNA]</scope>
    <source>
        <strain evidence="23 24">SF5</strain>
    </source>
</reference>
<keyword evidence="19" id="KW-0267">Excision nuclease</keyword>
<dbReference type="FunFam" id="1.10.150.20:FF:000011">
    <property type="entry name" value="exonuclease 1"/>
    <property type="match status" value="1"/>
</dbReference>
<organism evidence="23 24">
    <name type="scientific">Bremia lactucae</name>
    <name type="common">Lettuce downy mildew</name>
    <dbReference type="NCBI Taxonomy" id="4779"/>
    <lineage>
        <taxon>Eukaryota</taxon>
        <taxon>Sar</taxon>
        <taxon>Stramenopiles</taxon>
        <taxon>Oomycota</taxon>
        <taxon>Peronosporomycetes</taxon>
        <taxon>Peronosporales</taxon>
        <taxon>Peronosporaceae</taxon>
        <taxon>Bremia</taxon>
    </lineage>
</organism>
<evidence type="ECO:0000259" key="21">
    <source>
        <dbReference type="SMART" id="SM00484"/>
    </source>
</evidence>
<comment type="caution">
    <text evidence="23">The sequence shown here is derived from an EMBL/GenBank/DDBJ whole genome shotgun (WGS) entry which is preliminary data.</text>
</comment>
<feature type="region of interest" description="Disordered" evidence="20">
    <location>
        <begin position="486"/>
        <end position="524"/>
    </location>
</feature>
<dbReference type="InterPro" id="IPR008918">
    <property type="entry name" value="HhH2"/>
</dbReference>
<dbReference type="PRINTS" id="PR00853">
    <property type="entry name" value="XPGRADSUPER"/>
</dbReference>